<dbReference type="InterPro" id="IPR005797">
    <property type="entry name" value="Cyt_b/b6_N"/>
</dbReference>
<feature type="transmembrane region" description="Helical" evidence="6">
    <location>
        <begin position="253"/>
        <end position="274"/>
    </location>
</feature>
<evidence type="ECO:0000259" key="7">
    <source>
        <dbReference type="PROSITE" id="PS51002"/>
    </source>
</evidence>
<evidence type="ECO:0000313" key="9">
    <source>
        <dbReference type="Proteomes" id="UP001602119"/>
    </source>
</evidence>
<evidence type="ECO:0000256" key="5">
    <source>
        <dbReference type="ARBA" id="ARBA00029568"/>
    </source>
</evidence>
<dbReference type="RefSeq" id="WP_387344957.1">
    <property type="nucleotide sequence ID" value="NZ_JBIAXI010000018.1"/>
</dbReference>
<dbReference type="EMBL" id="JBIAXI010000018">
    <property type="protein sequence ID" value="MFF4776572.1"/>
    <property type="molecule type" value="Genomic_DNA"/>
</dbReference>
<keyword evidence="9" id="KW-1185">Reference proteome</keyword>
<organism evidence="8 9">
    <name type="scientific">Microtetraspora fusca</name>
    <dbReference type="NCBI Taxonomy" id="1997"/>
    <lineage>
        <taxon>Bacteria</taxon>
        <taxon>Bacillati</taxon>
        <taxon>Actinomycetota</taxon>
        <taxon>Actinomycetes</taxon>
        <taxon>Streptosporangiales</taxon>
        <taxon>Streptosporangiaceae</taxon>
        <taxon>Microtetraspora</taxon>
    </lineage>
</organism>
<feature type="transmembrane region" description="Helical" evidence="6">
    <location>
        <begin position="113"/>
        <end position="133"/>
    </location>
</feature>
<dbReference type="InterPro" id="IPR016174">
    <property type="entry name" value="Di-haem_cyt_TM"/>
</dbReference>
<feature type="domain" description="Cytochrome b/b6 N-terminal region profile" evidence="7">
    <location>
        <begin position="1"/>
        <end position="212"/>
    </location>
</feature>
<dbReference type="PANTHER" id="PTHR19271:SF16">
    <property type="entry name" value="CYTOCHROME B"/>
    <property type="match status" value="1"/>
</dbReference>
<accession>A0ABW6VEN1</accession>
<protein>
    <recommendedName>
        <fullName evidence="3">Cytochrome bc1 complex cytochrome b subunit</fullName>
        <ecNumber evidence="2">7.1.1.8</ecNumber>
    </recommendedName>
    <alternativeName>
        <fullName evidence="5">Cytochrome bc1 reductase complex subunit QcrB</fullName>
    </alternativeName>
</protein>
<dbReference type="InterPro" id="IPR027387">
    <property type="entry name" value="Cytb/b6-like_sf"/>
</dbReference>
<dbReference type="Gene3D" id="1.20.810.10">
    <property type="entry name" value="Cytochrome Bc1 Complex, Chain C"/>
    <property type="match status" value="2"/>
</dbReference>
<evidence type="ECO:0000256" key="4">
    <source>
        <dbReference type="ARBA" id="ARBA00029351"/>
    </source>
</evidence>
<evidence type="ECO:0000256" key="3">
    <source>
        <dbReference type="ARBA" id="ARBA00016116"/>
    </source>
</evidence>
<dbReference type="PROSITE" id="PS51002">
    <property type="entry name" value="CYTB_NTER"/>
    <property type="match status" value="1"/>
</dbReference>
<dbReference type="EC" id="7.1.1.8" evidence="2"/>
<proteinExistence type="predicted"/>
<dbReference type="Proteomes" id="UP001602119">
    <property type="component" value="Unassembled WGS sequence"/>
</dbReference>
<name>A0ABW6VEN1_MICFU</name>
<evidence type="ECO:0000256" key="1">
    <source>
        <dbReference type="ARBA" id="ARBA00001971"/>
    </source>
</evidence>
<dbReference type="PANTHER" id="PTHR19271">
    <property type="entry name" value="CYTOCHROME B"/>
    <property type="match status" value="1"/>
</dbReference>
<evidence type="ECO:0000256" key="6">
    <source>
        <dbReference type="SAM" id="Phobius"/>
    </source>
</evidence>
<feature type="transmembrane region" description="Helical" evidence="6">
    <location>
        <begin position="12"/>
        <end position="36"/>
    </location>
</feature>
<reference evidence="8 9" key="1">
    <citation type="submission" date="2024-10" db="EMBL/GenBank/DDBJ databases">
        <title>The Natural Products Discovery Center: Release of the First 8490 Sequenced Strains for Exploring Actinobacteria Biosynthetic Diversity.</title>
        <authorList>
            <person name="Kalkreuter E."/>
            <person name="Kautsar S.A."/>
            <person name="Yang D."/>
            <person name="Bader C.D."/>
            <person name="Teijaro C.N."/>
            <person name="Fluegel L."/>
            <person name="Davis C.M."/>
            <person name="Simpson J.R."/>
            <person name="Lauterbach L."/>
            <person name="Steele A.D."/>
            <person name="Gui C."/>
            <person name="Meng S."/>
            <person name="Li G."/>
            <person name="Viehrig K."/>
            <person name="Ye F."/>
            <person name="Su P."/>
            <person name="Kiefer A.F."/>
            <person name="Nichols A."/>
            <person name="Cepeda A.J."/>
            <person name="Yan W."/>
            <person name="Fan B."/>
            <person name="Jiang Y."/>
            <person name="Adhikari A."/>
            <person name="Zheng C.-J."/>
            <person name="Schuster L."/>
            <person name="Cowan T.M."/>
            <person name="Smanski M.J."/>
            <person name="Chevrette M.G."/>
            <person name="De Carvalho L.P.S."/>
            <person name="Shen B."/>
        </authorList>
    </citation>
    <scope>NUCLEOTIDE SEQUENCE [LARGE SCALE GENOMIC DNA]</scope>
    <source>
        <strain evidence="8 9">NPDC001281</strain>
    </source>
</reference>
<comment type="caution">
    <text evidence="8">The sequence shown here is derived from an EMBL/GenBank/DDBJ whole genome shotgun (WGS) entry which is preliminary data.</text>
</comment>
<feature type="transmembrane region" description="Helical" evidence="6">
    <location>
        <begin position="221"/>
        <end position="241"/>
    </location>
</feature>
<sequence length="324" mass="35584">MKTSRLRDHWTFLSGQIALASFLVVLATGVFLAVFYDPDMKQVVYNGSYVSLRDVPVSRAFESTVQLSLDVRAGLLMRQIHRWAALILPAAICCQLLRMFFTGAFRRPRVANWLIWVALLVLTMAAGVTGGLLPDDMLSGGSLGLIQSITQAIPVIGTRLMLWIFGGEVTGEVIIPRLAMPVPALTVPGAFFTLLAAYPWLERRFTGDSRPHDLLDRPREAGTRTAIGAAGITFYALLWAAAANDQIAVTFHLPLFAVTWFFRIAVLLGPLLAFDVTRRICLGLTDRERQALRNGTETGAIVMDSAGGFSEVHVRANCHLMKGR</sequence>
<dbReference type="PROSITE" id="PS00715">
    <property type="entry name" value="SIGMA70_1"/>
    <property type="match status" value="1"/>
</dbReference>
<comment type="catalytic activity">
    <reaction evidence="4">
        <text>a quinol + 2 Fe(III)-[cytochrome c](out) = a quinone + 2 Fe(II)-[cytochrome c](out) + 2 H(+)(out)</text>
        <dbReference type="Rhea" id="RHEA:11484"/>
        <dbReference type="Rhea" id="RHEA-COMP:10350"/>
        <dbReference type="Rhea" id="RHEA-COMP:14399"/>
        <dbReference type="ChEBI" id="CHEBI:15378"/>
        <dbReference type="ChEBI" id="CHEBI:24646"/>
        <dbReference type="ChEBI" id="CHEBI:29033"/>
        <dbReference type="ChEBI" id="CHEBI:29034"/>
        <dbReference type="ChEBI" id="CHEBI:132124"/>
        <dbReference type="EC" id="7.1.1.8"/>
    </reaction>
</comment>
<gene>
    <name evidence="8" type="ORF">ACFY05_27295</name>
</gene>
<keyword evidence="6" id="KW-0472">Membrane</keyword>
<dbReference type="InterPro" id="IPR000943">
    <property type="entry name" value="RNA_pol_sigma70"/>
</dbReference>
<keyword evidence="6" id="KW-0812">Transmembrane</keyword>
<feature type="transmembrane region" description="Helical" evidence="6">
    <location>
        <begin position="80"/>
        <end position="101"/>
    </location>
</feature>
<comment type="cofactor">
    <cofactor evidence="1">
        <name>heme</name>
        <dbReference type="ChEBI" id="CHEBI:30413"/>
    </cofactor>
</comment>
<evidence type="ECO:0000256" key="2">
    <source>
        <dbReference type="ARBA" id="ARBA00012951"/>
    </source>
</evidence>
<keyword evidence="6" id="KW-1133">Transmembrane helix</keyword>
<dbReference type="SUPFAM" id="SSF81342">
    <property type="entry name" value="Transmembrane di-heme cytochromes"/>
    <property type="match status" value="1"/>
</dbReference>
<dbReference type="Pfam" id="PF13631">
    <property type="entry name" value="Cytochrom_B_N_2"/>
    <property type="match status" value="1"/>
</dbReference>
<evidence type="ECO:0000313" key="8">
    <source>
        <dbReference type="EMBL" id="MFF4776572.1"/>
    </source>
</evidence>
<feature type="transmembrane region" description="Helical" evidence="6">
    <location>
        <begin position="178"/>
        <end position="201"/>
    </location>
</feature>